<keyword evidence="3" id="KW-0378">Hydrolase</keyword>
<keyword evidence="3" id="KW-0255">Endonuclease</keyword>
<dbReference type="Proteomes" id="UP000290848">
    <property type="component" value="Unassembled WGS sequence"/>
</dbReference>
<dbReference type="GO" id="GO:0016020">
    <property type="term" value="C:membrane"/>
    <property type="evidence" value="ECO:0007669"/>
    <property type="project" value="GOC"/>
</dbReference>
<dbReference type="InterPro" id="IPR005135">
    <property type="entry name" value="Endo/exonuclease/phosphatase"/>
</dbReference>
<dbReference type="PANTHER" id="PTHR14859:SF15">
    <property type="entry name" value="ENDONUCLEASE_EXONUCLEASE_PHOSPHATASE DOMAIN-CONTAINING PROTEIN"/>
    <property type="match status" value="1"/>
</dbReference>
<reference evidence="3 4" key="1">
    <citation type="submission" date="2018-12" db="EMBL/GenBank/DDBJ databases">
        <title>The Draft Genome Sequence of the Soil Bacterium Pedobacter tournemirensis R1.</title>
        <authorList>
            <person name="He J."/>
        </authorList>
    </citation>
    <scope>NUCLEOTIDE SEQUENCE [LARGE SCALE GENOMIC DNA]</scope>
    <source>
        <strain evidence="3 4">R1</strain>
    </source>
</reference>
<evidence type="ECO:0000256" key="1">
    <source>
        <dbReference type="SAM" id="SignalP"/>
    </source>
</evidence>
<proteinExistence type="predicted"/>
<organism evidence="3 4">
    <name type="scientific">Arcticibacter tournemirensis</name>
    <dbReference type="NCBI Taxonomy" id="699437"/>
    <lineage>
        <taxon>Bacteria</taxon>
        <taxon>Pseudomonadati</taxon>
        <taxon>Bacteroidota</taxon>
        <taxon>Sphingobacteriia</taxon>
        <taxon>Sphingobacteriales</taxon>
        <taxon>Sphingobacteriaceae</taxon>
        <taxon>Arcticibacter</taxon>
    </lineage>
</organism>
<evidence type="ECO:0000259" key="2">
    <source>
        <dbReference type="Pfam" id="PF03372"/>
    </source>
</evidence>
<evidence type="ECO:0000313" key="3">
    <source>
        <dbReference type="EMBL" id="RXF68843.1"/>
    </source>
</evidence>
<dbReference type="EMBL" id="RXOC01000009">
    <property type="protein sequence ID" value="RXF68843.1"/>
    <property type="molecule type" value="Genomic_DNA"/>
</dbReference>
<dbReference type="GO" id="GO:0004519">
    <property type="term" value="F:endonuclease activity"/>
    <property type="evidence" value="ECO:0007669"/>
    <property type="project" value="UniProtKB-KW"/>
</dbReference>
<name>A0A4Q0M7H9_9SPHI</name>
<comment type="caution">
    <text evidence="3">The sequence shown here is derived from an EMBL/GenBank/DDBJ whole genome shotgun (WGS) entry which is preliminary data.</text>
</comment>
<dbReference type="PANTHER" id="PTHR14859">
    <property type="entry name" value="CALCOFLUOR WHITE HYPERSENSITIVE PROTEIN PRECURSOR"/>
    <property type="match status" value="1"/>
</dbReference>
<dbReference type="GO" id="GO:0004527">
    <property type="term" value="F:exonuclease activity"/>
    <property type="evidence" value="ECO:0007669"/>
    <property type="project" value="UniProtKB-KW"/>
</dbReference>
<gene>
    <name evidence="3" type="ORF">EKH83_14070</name>
</gene>
<dbReference type="Pfam" id="PF03372">
    <property type="entry name" value="Exo_endo_phos"/>
    <property type="match status" value="1"/>
</dbReference>
<dbReference type="AlphaFoldDB" id="A0A4Q0M7H9"/>
<dbReference type="RefSeq" id="WP_128770085.1">
    <property type="nucleotide sequence ID" value="NZ_RXOC01000009.1"/>
</dbReference>
<feature type="domain" description="Endonuclease/exonuclease/phosphatase" evidence="2">
    <location>
        <begin position="40"/>
        <end position="259"/>
    </location>
</feature>
<keyword evidence="3" id="KW-0540">Nuclease</keyword>
<dbReference type="GO" id="GO:0006506">
    <property type="term" value="P:GPI anchor biosynthetic process"/>
    <property type="evidence" value="ECO:0007669"/>
    <property type="project" value="TreeGrafter"/>
</dbReference>
<evidence type="ECO:0000313" key="4">
    <source>
        <dbReference type="Proteomes" id="UP000290848"/>
    </source>
</evidence>
<accession>A0A4Q0M7H9</accession>
<feature type="signal peptide" evidence="1">
    <location>
        <begin position="1"/>
        <end position="24"/>
    </location>
</feature>
<dbReference type="InterPro" id="IPR051916">
    <property type="entry name" value="GPI-anchor_lipid_remodeler"/>
</dbReference>
<keyword evidence="1" id="KW-0732">Signal</keyword>
<dbReference type="InterPro" id="IPR036691">
    <property type="entry name" value="Endo/exonu/phosph_ase_sf"/>
</dbReference>
<dbReference type="SUPFAM" id="SSF56219">
    <property type="entry name" value="DNase I-like"/>
    <property type="match status" value="1"/>
</dbReference>
<protein>
    <submittedName>
        <fullName evidence="3">Endonuclease/exonuclease/phosphatase</fullName>
    </submittedName>
</protein>
<keyword evidence="3" id="KW-0269">Exonuclease</keyword>
<feature type="chain" id="PRO_5020634979" evidence="1">
    <location>
        <begin position="25"/>
        <end position="271"/>
    </location>
</feature>
<sequence length="271" mass="30244">MKIRSIFFTLCIIAQMAFMNGTSAQSKVADGGSPDVLRVMSYNIHHANPPSKPGLIDLDAIARVIRDSKADLIALQEVETGTKRSGGVDEAKLLAQKTGLHYKFFRAIDYDGGEYGIAILSRFKLRNVRMVPLPQKVEAEDRILAYVTVRVGKQKLILANTHLDATRDHGNRIVQMERILTEFESTSLPVILCGDLNSVAGSEAINLLDKQFKRTCVDNCPGTSPQINPRRTIDYIATKNIKWPLLEYVVVDETYASDHRPITATFNKQQK</sequence>
<dbReference type="Gene3D" id="3.60.10.10">
    <property type="entry name" value="Endonuclease/exonuclease/phosphatase"/>
    <property type="match status" value="1"/>
</dbReference>